<dbReference type="EMBL" id="CP025989">
    <property type="protein sequence ID" value="AWD33394.1"/>
    <property type="molecule type" value="Genomic_DNA"/>
</dbReference>
<dbReference type="KEGG" id="fso:Fsol_00612"/>
<sequence length="73" mass="7832">MAMSKKITASKNNIAMRGKKAALRKIGDKTVSPVLYHGIKLGHGTYMAAQFEDGQLALDTSGRPIPYNAAAQQ</sequence>
<keyword evidence="2" id="KW-1185">Reference proteome</keyword>
<dbReference type="Proteomes" id="UP000244519">
    <property type="component" value="Chromosome"/>
</dbReference>
<evidence type="ECO:0000313" key="2">
    <source>
        <dbReference type="Proteomes" id="UP000244519"/>
    </source>
</evidence>
<evidence type="ECO:0000313" key="1">
    <source>
        <dbReference type="EMBL" id="AWD33394.1"/>
    </source>
</evidence>
<gene>
    <name evidence="1" type="ORF">Fsol_00612</name>
</gene>
<reference evidence="1 2" key="1">
    <citation type="journal article" date="2018" name="Genome Biol. Evol.">
        <title>The Genome Sequence of "Candidatus Fokinia solitaria": Insights on Reductive Evolution in Rickettsiales.</title>
        <authorList>
            <person name="Floriano A.M."/>
            <person name="Castelli M."/>
            <person name="Krenek S."/>
            <person name="Berendonk T.U."/>
            <person name="Bazzocchi C."/>
            <person name="Petroni G."/>
            <person name="Sassera D."/>
        </authorList>
    </citation>
    <scope>NUCLEOTIDE SEQUENCE [LARGE SCALE GENOMIC DNA]</scope>
    <source>
        <strain evidence="1">Rio ETE_ALG 3VII</strain>
    </source>
</reference>
<organism evidence="1 2">
    <name type="scientific">Candidatus Fokinia solitaria</name>
    <dbReference type="NCBI Taxonomy" id="1802984"/>
    <lineage>
        <taxon>Bacteria</taxon>
        <taxon>Pseudomonadati</taxon>
        <taxon>Pseudomonadota</taxon>
        <taxon>Alphaproteobacteria</taxon>
        <taxon>Rickettsiales</taxon>
        <taxon>Candidatus Midichloriaceae</taxon>
        <taxon>Candidatus Fokinia</taxon>
    </lineage>
</organism>
<accession>A0A2U8BSR1</accession>
<proteinExistence type="predicted"/>
<dbReference type="AlphaFoldDB" id="A0A2U8BSR1"/>
<protein>
    <submittedName>
        <fullName evidence="1">Uncharacterized protein</fullName>
    </submittedName>
</protein>
<name>A0A2U8BSR1_9RICK</name>